<name>A0ABY7DXN4_MYAAR</name>
<protein>
    <submittedName>
        <fullName evidence="1">Uncharacterized protein</fullName>
    </submittedName>
</protein>
<sequence length="92" mass="11120">MQQRRRLCLEFHRSADRRFNNLPNIWIYLDGVDVGRLMDNDSIFTWDKRHPQLSNSRQGTYCLFTFHRGYCWFVTSIFIKLLEVNLAETHLP</sequence>
<evidence type="ECO:0000313" key="2">
    <source>
        <dbReference type="Proteomes" id="UP001164746"/>
    </source>
</evidence>
<accession>A0ABY7DXN4</accession>
<gene>
    <name evidence="1" type="ORF">MAR_008004</name>
</gene>
<keyword evidence="2" id="KW-1185">Reference proteome</keyword>
<proteinExistence type="predicted"/>
<dbReference type="Proteomes" id="UP001164746">
    <property type="component" value="Chromosome 4"/>
</dbReference>
<reference evidence="1" key="1">
    <citation type="submission" date="2022-11" db="EMBL/GenBank/DDBJ databases">
        <title>Centuries of genome instability and evolution in soft-shell clam transmissible cancer (bioRxiv).</title>
        <authorList>
            <person name="Hart S.F.M."/>
            <person name="Yonemitsu M.A."/>
            <person name="Giersch R.M."/>
            <person name="Beal B.F."/>
            <person name="Arriagada G."/>
            <person name="Davis B.W."/>
            <person name="Ostrander E.A."/>
            <person name="Goff S.P."/>
            <person name="Metzger M.J."/>
        </authorList>
    </citation>
    <scope>NUCLEOTIDE SEQUENCE</scope>
    <source>
        <strain evidence="1">MELC-2E11</strain>
        <tissue evidence="1">Siphon/mantle</tissue>
    </source>
</reference>
<evidence type="ECO:0000313" key="1">
    <source>
        <dbReference type="EMBL" id="WAR01446.1"/>
    </source>
</evidence>
<dbReference type="EMBL" id="CP111015">
    <property type="protein sequence ID" value="WAR01446.1"/>
    <property type="molecule type" value="Genomic_DNA"/>
</dbReference>
<organism evidence="1 2">
    <name type="scientific">Mya arenaria</name>
    <name type="common">Soft-shell clam</name>
    <dbReference type="NCBI Taxonomy" id="6604"/>
    <lineage>
        <taxon>Eukaryota</taxon>
        <taxon>Metazoa</taxon>
        <taxon>Spiralia</taxon>
        <taxon>Lophotrochozoa</taxon>
        <taxon>Mollusca</taxon>
        <taxon>Bivalvia</taxon>
        <taxon>Autobranchia</taxon>
        <taxon>Heteroconchia</taxon>
        <taxon>Euheterodonta</taxon>
        <taxon>Imparidentia</taxon>
        <taxon>Neoheterodontei</taxon>
        <taxon>Myida</taxon>
        <taxon>Myoidea</taxon>
        <taxon>Myidae</taxon>
        <taxon>Mya</taxon>
    </lineage>
</organism>